<evidence type="ECO:0000313" key="3">
    <source>
        <dbReference type="Proteomes" id="UP000193560"/>
    </source>
</evidence>
<evidence type="ECO:0000256" key="1">
    <source>
        <dbReference type="SAM" id="Phobius"/>
    </source>
</evidence>
<feature type="transmembrane region" description="Helical" evidence="1">
    <location>
        <begin position="141"/>
        <end position="158"/>
    </location>
</feature>
<organism evidence="2 3">
    <name type="scientific">Absidia repens</name>
    <dbReference type="NCBI Taxonomy" id="90262"/>
    <lineage>
        <taxon>Eukaryota</taxon>
        <taxon>Fungi</taxon>
        <taxon>Fungi incertae sedis</taxon>
        <taxon>Mucoromycota</taxon>
        <taxon>Mucoromycotina</taxon>
        <taxon>Mucoromycetes</taxon>
        <taxon>Mucorales</taxon>
        <taxon>Cunninghamellaceae</taxon>
        <taxon>Absidia</taxon>
    </lineage>
</organism>
<keyword evidence="1" id="KW-0472">Membrane</keyword>
<comment type="caution">
    <text evidence="2">The sequence shown here is derived from an EMBL/GenBank/DDBJ whole genome shotgun (WGS) entry which is preliminary data.</text>
</comment>
<dbReference type="EMBL" id="MCGE01000008">
    <property type="protein sequence ID" value="ORZ18511.1"/>
    <property type="molecule type" value="Genomic_DNA"/>
</dbReference>
<name>A0A1X2IL72_9FUNG</name>
<feature type="transmembrane region" description="Helical" evidence="1">
    <location>
        <begin position="111"/>
        <end position="129"/>
    </location>
</feature>
<reference evidence="2 3" key="1">
    <citation type="submission" date="2016-07" db="EMBL/GenBank/DDBJ databases">
        <title>Pervasive Adenine N6-methylation of Active Genes in Fungi.</title>
        <authorList>
            <consortium name="DOE Joint Genome Institute"/>
            <person name="Mondo S.J."/>
            <person name="Dannebaum R.O."/>
            <person name="Kuo R.C."/>
            <person name="Labutti K."/>
            <person name="Haridas S."/>
            <person name="Kuo A."/>
            <person name="Salamov A."/>
            <person name="Ahrendt S.R."/>
            <person name="Lipzen A."/>
            <person name="Sullivan W."/>
            <person name="Andreopoulos W.B."/>
            <person name="Clum A."/>
            <person name="Lindquist E."/>
            <person name="Daum C."/>
            <person name="Ramamoorthy G.K."/>
            <person name="Gryganskyi A."/>
            <person name="Culley D."/>
            <person name="Magnuson J.K."/>
            <person name="James T.Y."/>
            <person name="O'Malley M.A."/>
            <person name="Stajich J.E."/>
            <person name="Spatafora J.W."/>
            <person name="Visel A."/>
            <person name="Grigoriev I.V."/>
        </authorList>
    </citation>
    <scope>NUCLEOTIDE SEQUENCE [LARGE SCALE GENOMIC DNA]</scope>
    <source>
        <strain evidence="2 3">NRRL 1336</strain>
    </source>
</reference>
<proteinExistence type="predicted"/>
<keyword evidence="1" id="KW-0812">Transmembrane</keyword>
<dbReference type="OrthoDB" id="10043543at2759"/>
<dbReference type="NCBIfam" id="NF041646">
    <property type="entry name" value="VC0807_fam"/>
    <property type="match status" value="1"/>
</dbReference>
<sequence>MSNQFAYTSPSDPLVKNVDQQDLSSVSKMDLNDDAALKKEKEAVNKKEYRAALFRQIRTFAVLLIVDIGLPLALYYILKNYISQLLALVLSGIPPLLHVIISFIIKRRIEVIGCICIFSFVLSGILTLVSGDARLALLRDSTTSAVIALFFLVTLIPLETRWFKLYPLTFLVVQQMLSELPPLEWTDYEGQHHSLNRPEFYWTYMPDFRRHNFIYTALWGSTLMLEFIIKVILIEATTLSVDIIMLSGTIVVAVLFITVTATVTYMSHRLRKRCAAFSEQWIRENDYSSDYPSQESHGNETIV</sequence>
<feature type="transmembrane region" description="Helical" evidence="1">
    <location>
        <begin position="57"/>
        <end position="78"/>
    </location>
</feature>
<dbReference type="AlphaFoldDB" id="A0A1X2IL72"/>
<protein>
    <recommendedName>
        <fullName evidence="4">Transmembrane protein</fullName>
    </recommendedName>
</protein>
<evidence type="ECO:0000313" key="2">
    <source>
        <dbReference type="EMBL" id="ORZ18511.1"/>
    </source>
</evidence>
<keyword evidence="3" id="KW-1185">Reference proteome</keyword>
<evidence type="ECO:0008006" key="4">
    <source>
        <dbReference type="Google" id="ProtNLM"/>
    </source>
</evidence>
<dbReference type="Proteomes" id="UP000193560">
    <property type="component" value="Unassembled WGS sequence"/>
</dbReference>
<feature type="transmembrane region" description="Helical" evidence="1">
    <location>
        <begin position="213"/>
        <end position="233"/>
    </location>
</feature>
<feature type="transmembrane region" description="Helical" evidence="1">
    <location>
        <begin position="84"/>
        <end position="104"/>
    </location>
</feature>
<gene>
    <name evidence="2" type="ORF">BCR42DRAFT_411016</name>
</gene>
<accession>A0A1X2IL72</accession>
<keyword evidence="1" id="KW-1133">Transmembrane helix</keyword>
<feature type="transmembrane region" description="Helical" evidence="1">
    <location>
        <begin position="239"/>
        <end position="263"/>
    </location>
</feature>